<feature type="non-terminal residue" evidence="2">
    <location>
        <position position="1"/>
    </location>
</feature>
<comment type="caution">
    <text evidence="2">The sequence shown here is derived from an EMBL/GenBank/DDBJ whole genome shotgun (WGS) entry which is preliminary data.</text>
</comment>
<name>W1YLN1_9ZZZZ</name>
<sequence length="69" mass="6982">LGSGALSRYADMTAQALTQMVGAPSPRLQLELLMARLLVPSQQVQSPQPAASAAAARPAAPARPAQGSS</sequence>
<gene>
    <name evidence="2" type="ORF">Q604_UNBC02540G0001</name>
</gene>
<proteinExistence type="predicted"/>
<accession>W1YLN1</accession>
<reference evidence="2" key="1">
    <citation type="submission" date="2013-12" db="EMBL/GenBank/DDBJ databases">
        <title>A Varibaculum cambriense genome reconstructed from a premature infant gut community with otherwise low bacterial novelty that shifts toward anaerobic metabolism during the third week of life.</title>
        <authorList>
            <person name="Brown C.T."/>
            <person name="Sharon I."/>
            <person name="Thomas B.C."/>
            <person name="Castelle C.J."/>
            <person name="Morowitz M.J."/>
            <person name="Banfield J.F."/>
        </authorList>
    </citation>
    <scope>NUCLEOTIDE SEQUENCE</scope>
</reference>
<protein>
    <submittedName>
        <fullName evidence="2">Uncharacterized protein</fullName>
    </submittedName>
</protein>
<feature type="non-terminal residue" evidence="2">
    <location>
        <position position="69"/>
    </location>
</feature>
<evidence type="ECO:0000313" key="2">
    <source>
        <dbReference type="EMBL" id="ETJ43463.1"/>
    </source>
</evidence>
<feature type="region of interest" description="Disordered" evidence="1">
    <location>
        <begin position="43"/>
        <end position="69"/>
    </location>
</feature>
<dbReference type="AlphaFoldDB" id="W1YLN1"/>
<dbReference type="EMBL" id="AZMM01002540">
    <property type="protein sequence ID" value="ETJ43463.1"/>
    <property type="molecule type" value="Genomic_DNA"/>
</dbReference>
<evidence type="ECO:0000256" key="1">
    <source>
        <dbReference type="SAM" id="MobiDB-lite"/>
    </source>
</evidence>
<organism evidence="2">
    <name type="scientific">human gut metagenome</name>
    <dbReference type="NCBI Taxonomy" id="408170"/>
    <lineage>
        <taxon>unclassified sequences</taxon>
        <taxon>metagenomes</taxon>
        <taxon>organismal metagenomes</taxon>
    </lineage>
</organism>